<dbReference type="PRINTS" id="PR01217">
    <property type="entry name" value="PRICHEXTENSN"/>
</dbReference>
<dbReference type="GO" id="GO:0007169">
    <property type="term" value="P:cell surface receptor protein tyrosine kinase signaling pathway"/>
    <property type="evidence" value="ECO:0007669"/>
    <property type="project" value="TreeGrafter"/>
</dbReference>
<evidence type="ECO:0000256" key="8">
    <source>
        <dbReference type="PROSITE-ProRule" id="PRU10141"/>
    </source>
</evidence>
<feature type="compositionally biased region" description="Pro residues" evidence="9">
    <location>
        <begin position="193"/>
        <end position="228"/>
    </location>
</feature>
<dbReference type="PROSITE" id="PS00109">
    <property type="entry name" value="PROTEIN_KINASE_TYR"/>
    <property type="match status" value="1"/>
</dbReference>
<dbReference type="InterPro" id="IPR011009">
    <property type="entry name" value="Kinase-like_dom_sf"/>
</dbReference>
<dbReference type="KEGG" id="aqu:100632952"/>
<feature type="compositionally biased region" description="Pro residues" evidence="9">
    <location>
        <begin position="246"/>
        <end position="258"/>
    </location>
</feature>
<evidence type="ECO:0000259" key="11">
    <source>
        <dbReference type="PROSITE" id="PS50011"/>
    </source>
</evidence>
<feature type="compositionally biased region" description="Low complexity" evidence="9">
    <location>
        <begin position="229"/>
        <end position="245"/>
    </location>
</feature>
<evidence type="ECO:0000256" key="2">
    <source>
        <dbReference type="ARBA" id="ARBA00022679"/>
    </source>
</evidence>
<dbReference type="OrthoDB" id="298008at2759"/>
<feature type="compositionally biased region" description="Polar residues" evidence="9">
    <location>
        <begin position="23"/>
        <end position="41"/>
    </location>
</feature>
<feature type="region of interest" description="Disordered" evidence="9">
    <location>
        <begin position="193"/>
        <end position="276"/>
    </location>
</feature>
<dbReference type="Proteomes" id="UP000007879">
    <property type="component" value="Unassembled WGS sequence"/>
</dbReference>
<feature type="compositionally biased region" description="Low complexity" evidence="9">
    <location>
        <begin position="57"/>
        <end position="67"/>
    </location>
</feature>
<dbReference type="AlphaFoldDB" id="A0A1X7VEK0"/>
<keyword evidence="10" id="KW-1133">Transmembrane helix</keyword>
<dbReference type="Gene3D" id="1.10.510.10">
    <property type="entry name" value="Transferase(Phosphotransferase) domain 1"/>
    <property type="match status" value="1"/>
</dbReference>
<dbReference type="PROSITE" id="PS00107">
    <property type="entry name" value="PROTEIN_KINASE_ATP"/>
    <property type="match status" value="1"/>
</dbReference>
<reference evidence="12" key="2">
    <citation type="submission" date="2017-05" db="UniProtKB">
        <authorList>
            <consortium name="EnsemblMetazoa"/>
        </authorList>
    </citation>
    <scope>IDENTIFICATION</scope>
</reference>
<evidence type="ECO:0000256" key="7">
    <source>
        <dbReference type="ARBA" id="ARBA00051243"/>
    </source>
</evidence>
<dbReference type="GO" id="GO:0004714">
    <property type="term" value="F:transmembrane receptor protein tyrosine kinase activity"/>
    <property type="evidence" value="ECO:0007669"/>
    <property type="project" value="UniProtKB-EC"/>
</dbReference>
<dbReference type="PROSITE" id="PS50011">
    <property type="entry name" value="PROTEIN_KINASE_DOM"/>
    <property type="match status" value="1"/>
</dbReference>
<dbReference type="Gene3D" id="3.30.200.20">
    <property type="entry name" value="Phosphorylase Kinase, domain 1"/>
    <property type="match status" value="1"/>
</dbReference>
<dbReference type="CDD" id="cd00192">
    <property type="entry name" value="PTKc"/>
    <property type="match status" value="1"/>
</dbReference>
<evidence type="ECO:0000256" key="4">
    <source>
        <dbReference type="ARBA" id="ARBA00022777"/>
    </source>
</evidence>
<dbReference type="InterPro" id="IPR008266">
    <property type="entry name" value="Tyr_kinase_AS"/>
</dbReference>
<evidence type="ECO:0000256" key="10">
    <source>
        <dbReference type="SAM" id="Phobius"/>
    </source>
</evidence>
<feature type="binding site" evidence="8">
    <location>
        <position position="412"/>
    </location>
    <ligand>
        <name>ATP</name>
        <dbReference type="ChEBI" id="CHEBI:30616"/>
    </ligand>
</feature>
<reference evidence="13" key="1">
    <citation type="journal article" date="2010" name="Nature">
        <title>The Amphimedon queenslandica genome and the evolution of animal complexity.</title>
        <authorList>
            <person name="Srivastava M."/>
            <person name="Simakov O."/>
            <person name="Chapman J."/>
            <person name="Fahey B."/>
            <person name="Gauthier M.E."/>
            <person name="Mitros T."/>
            <person name="Richards G.S."/>
            <person name="Conaco C."/>
            <person name="Dacre M."/>
            <person name="Hellsten U."/>
            <person name="Larroux C."/>
            <person name="Putnam N.H."/>
            <person name="Stanke M."/>
            <person name="Adamska M."/>
            <person name="Darling A."/>
            <person name="Degnan S.M."/>
            <person name="Oakley T.H."/>
            <person name="Plachetzki D.C."/>
            <person name="Zhai Y."/>
            <person name="Adamski M."/>
            <person name="Calcino A."/>
            <person name="Cummins S.F."/>
            <person name="Goodstein D.M."/>
            <person name="Harris C."/>
            <person name="Jackson D.J."/>
            <person name="Leys S.P."/>
            <person name="Shu S."/>
            <person name="Woodcroft B.J."/>
            <person name="Vervoort M."/>
            <person name="Kosik K.S."/>
            <person name="Manning G."/>
            <person name="Degnan B.M."/>
            <person name="Rokhsar D.S."/>
        </authorList>
    </citation>
    <scope>NUCLEOTIDE SEQUENCE [LARGE SCALE GENOMIC DNA]</scope>
</reference>
<gene>
    <name evidence="12" type="primary">100632952</name>
</gene>
<feature type="domain" description="Protein kinase" evidence="11">
    <location>
        <begin position="381"/>
        <end position="650"/>
    </location>
</feature>
<name>A0A1X7VEK0_AMPQE</name>
<proteinExistence type="predicted"/>
<keyword evidence="4" id="KW-0418">Kinase</keyword>
<evidence type="ECO:0000256" key="6">
    <source>
        <dbReference type="ARBA" id="ARBA00023137"/>
    </source>
</evidence>
<keyword evidence="2" id="KW-0808">Transferase</keyword>
<dbReference type="InterPro" id="IPR000719">
    <property type="entry name" value="Prot_kinase_dom"/>
</dbReference>
<dbReference type="InterPro" id="IPR020635">
    <property type="entry name" value="Tyr_kinase_cat_dom"/>
</dbReference>
<dbReference type="CDD" id="cd12087">
    <property type="entry name" value="TM_EGFR-like"/>
    <property type="match status" value="1"/>
</dbReference>
<dbReference type="FunFam" id="1.10.510.10:FF:000554">
    <property type="entry name" value="Predicted protein"/>
    <property type="match status" value="1"/>
</dbReference>
<evidence type="ECO:0000256" key="3">
    <source>
        <dbReference type="ARBA" id="ARBA00022741"/>
    </source>
</evidence>
<keyword evidence="10" id="KW-0472">Membrane</keyword>
<protein>
    <recommendedName>
        <fullName evidence="11">Protein kinase domain-containing protein</fullName>
    </recommendedName>
</protein>
<dbReference type="InterPro" id="IPR050122">
    <property type="entry name" value="RTK"/>
</dbReference>
<evidence type="ECO:0000313" key="13">
    <source>
        <dbReference type="Proteomes" id="UP000007879"/>
    </source>
</evidence>
<dbReference type="SMART" id="SM00219">
    <property type="entry name" value="TyrKc"/>
    <property type="match status" value="1"/>
</dbReference>
<dbReference type="GO" id="GO:0043235">
    <property type="term" value="C:receptor complex"/>
    <property type="evidence" value="ECO:0007669"/>
    <property type="project" value="TreeGrafter"/>
</dbReference>
<evidence type="ECO:0000256" key="5">
    <source>
        <dbReference type="ARBA" id="ARBA00022840"/>
    </source>
</evidence>
<keyword evidence="5 8" id="KW-0067">ATP-binding</keyword>
<dbReference type="EnsemblMetazoa" id="Aqu2.1.38456_001">
    <property type="protein sequence ID" value="Aqu2.1.38456_001"/>
    <property type="gene ID" value="Aqu2.1.38456"/>
</dbReference>
<sequence length="688" mass="75220">MTKRDTPDAGVSKTIEDVRTDPFTRTSSNRPDNTNTYNHHVTLTQSSPHTTPPPSSSSPVISTTSAGSSHGRSGSLLPIIIGSAVGVVGVLIGLCIGLLFVIVWLAKRRSLASTSNFGAAYRTCTPNRYIRKCVSSPLYEGTNLAKTTRAISATIIPLASSSQTSSLDSNHSSQSVSTHPQIVVCPRIIPPIAPPSPPPSPPPPPPPPPNFSPPPPSPRTPQGPPRVPPVSHVSPLTISSQYSLSRPPPPSLPLPSPPSTLAIPAERNPPTSPAMVGSPYEKPILCDAASSSFVNPNDCIYVPNEEQRSKLFNGSVGYEFDDKLYKSLYDVQNVKDDGGESKDENKFFQESSEYWKPQKTTTAIYRQLASKRYREIPRHAIQITKYLGSGQFATVNKAQWITGGGDVSVAVKMLKAGSSEQEKVKFLQEAAINGQFHHLNVVRLLGVVTVGEPVIIVLELLGNGNLKKFLTSKRPVRGCVVPEELPNLLCNFCKQIASGMDYLAKKTFIHRDLAARNILVSEQLICKVADFGLSRDLQENEYYISQGGLVPIKWTALEAIFYRKYSTASDVWSYGVLLFEIWSLGRKPFSSLTNEKYIEKIDEGERLAPPPGCPRSFYQLMMDCWHPSPPDRPSFTSLCQYLSQPVESLLQLGISQVELEESPEASTLGAPIEAGQALFKDIQIRYLD</sequence>
<keyword evidence="13" id="KW-1185">Reference proteome</keyword>
<keyword evidence="10" id="KW-0812">Transmembrane</keyword>
<dbReference type="InterPro" id="IPR017441">
    <property type="entry name" value="Protein_kinase_ATP_BS"/>
</dbReference>
<dbReference type="GO" id="GO:0005524">
    <property type="term" value="F:ATP binding"/>
    <property type="evidence" value="ECO:0007669"/>
    <property type="project" value="UniProtKB-UniRule"/>
</dbReference>
<dbReference type="PANTHER" id="PTHR24416:SF631">
    <property type="entry name" value="SERINE_THREONINE_TYROSINE KINASE 1"/>
    <property type="match status" value="1"/>
</dbReference>
<dbReference type="SUPFAM" id="SSF56112">
    <property type="entry name" value="Protein kinase-like (PK-like)"/>
    <property type="match status" value="1"/>
</dbReference>
<comment type="subcellular location">
    <subcellularLocation>
        <location evidence="1">Membrane</location>
        <topology evidence="1">Single-pass membrane protein</topology>
    </subcellularLocation>
</comment>
<dbReference type="EnsemblMetazoa" id="XM_019993791.1">
    <property type="protein sequence ID" value="XP_019849350.1"/>
    <property type="gene ID" value="LOC100632952"/>
</dbReference>
<evidence type="ECO:0000256" key="9">
    <source>
        <dbReference type="SAM" id="MobiDB-lite"/>
    </source>
</evidence>
<dbReference type="PANTHER" id="PTHR24416">
    <property type="entry name" value="TYROSINE-PROTEIN KINASE RECEPTOR"/>
    <property type="match status" value="1"/>
</dbReference>
<comment type="catalytic activity">
    <reaction evidence="7">
        <text>L-tyrosyl-[protein] + ATP = O-phospho-L-tyrosyl-[protein] + ADP + H(+)</text>
        <dbReference type="Rhea" id="RHEA:10596"/>
        <dbReference type="Rhea" id="RHEA-COMP:10136"/>
        <dbReference type="Rhea" id="RHEA-COMP:20101"/>
        <dbReference type="ChEBI" id="CHEBI:15378"/>
        <dbReference type="ChEBI" id="CHEBI:30616"/>
        <dbReference type="ChEBI" id="CHEBI:46858"/>
        <dbReference type="ChEBI" id="CHEBI:61978"/>
        <dbReference type="ChEBI" id="CHEBI:456216"/>
        <dbReference type="EC" id="2.7.10.1"/>
    </reaction>
</comment>
<dbReference type="Pfam" id="PF07714">
    <property type="entry name" value="PK_Tyr_Ser-Thr"/>
    <property type="match status" value="1"/>
</dbReference>
<dbReference type="GO" id="GO:0005886">
    <property type="term" value="C:plasma membrane"/>
    <property type="evidence" value="ECO:0007669"/>
    <property type="project" value="TreeGrafter"/>
</dbReference>
<feature type="region of interest" description="Disordered" evidence="9">
    <location>
        <begin position="1"/>
        <end position="67"/>
    </location>
</feature>
<feature type="transmembrane region" description="Helical" evidence="10">
    <location>
        <begin position="76"/>
        <end position="106"/>
    </location>
</feature>
<organism evidence="12">
    <name type="scientific">Amphimedon queenslandica</name>
    <name type="common">Sponge</name>
    <dbReference type="NCBI Taxonomy" id="400682"/>
    <lineage>
        <taxon>Eukaryota</taxon>
        <taxon>Metazoa</taxon>
        <taxon>Porifera</taxon>
        <taxon>Demospongiae</taxon>
        <taxon>Heteroscleromorpha</taxon>
        <taxon>Haplosclerida</taxon>
        <taxon>Niphatidae</taxon>
        <taxon>Amphimedon</taxon>
    </lineage>
</organism>
<evidence type="ECO:0000256" key="1">
    <source>
        <dbReference type="ARBA" id="ARBA00004167"/>
    </source>
</evidence>
<dbReference type="STRING" id="400682.A0A1X7VEK0"/>
<dbReference type="InterPro" id="IPR001245">
    <property type="entry name" value="Ser-Thr/Tyr_kinase_cat_dom"/>
</dbReference>
<accession>A0A1X7VEK0</accession>
<dbReference type="InParanoid" id="A0A1X7VEK0"/>
<evidence type="ECO:0000313" key="12">
    <source>
        <dbReference type="EnsemblMetazoa" id="Aqu2.1.38456_001"/>
    </source>
</evidence>
<dbReference type="PRINTS" id="PR00109">
    <property type="entry name" value="TYRKINASE"/>
</dbReference>
<keyword evidence="6" id="KW-0829">Tyrosine-protein kinase</keyword>
<keyword evidence="3 8" id="KW-0547">Nucleotide-binding</keyword>
<dbReference type="EnsemblMetazoa" id="XM_019993790.1">
    <property type="protein sequence ID" value="XP_019849349.1"/>
    <property type="gene ID" value="LOC100632952"/>
</dbReference>